<keyword evidence="2" id="KW-1185">Reference proteome</keyword>
<evidence type="ECO:0000313" key="1">
    <source>
        <dbReference type="EMBL" id="ABS51495.1"/>
    </source>
</evidence>
<accession>A7I0E7</accession>
<proteinExistence type="predicted"/>
<gene>
    <name evidence="1" type="ordered locus">CHAB381_0387</name>
</gene>
<dbReference type="KEGG" id="cha:CHAB381_0387"/>
<protein>
    <submittedName>
        <fullName evidence="1">Uncharacterized protein</fullName>
    </submittedName>
</protein>
<evidence type="ECO:0000313" key="2">
    <source>
        <dbReference type="Proteomes" id="UP000002407"/>
    </source>
</evidence>
<dbReference type="EMBL" id="CP000776">
    <property type="protein sequence ID" value="ABS51495.1"/>
    <property type="molecule type" value="Genomic_DNA"/>
</dbReference>
<dbReference type="AlphaFoldDB" id="A7I0E7"/>
<dbReference type="Proteomes" id="UP000002407">
    <property type="component" value="Chromosome"/>
</dbReference>
<dbReference type="HOGENOM" id="CLU_3267140_0_0_7"/>
<organism evidence="1 2">
    <name type="scientific">Campylobacter hominis (strain ATCC BAA-381 / DSM 21671 / CCUG 45161 / LMG 19568 / NCTC 13146 / CH001A)</name>
    <dbReference type="NCBI Taxonomy" id="360107"/>
    <lineage>
        <taxon>Bacteria</taxon>
        <taxon>Pseudomonadati</taxon>
        <taxon>Campylobacterota</taxon>
        <taxon>Epsilonproteobacteria</taxon>
        <taxon>Campylobacterales</taxon>
        <taxon>Campylobacteraceae</taxon>
        <taxon>Campylobacter</taxon>
    </lineage>
</organism>
<sequence length="41" mass="4988">MIKSSFLYFAITNFVLKYENKKDKKIEKLYFAITNFVLKCF</sequence>
<reference evidence="2" key="1">
    <citation type="submission" date="2007-07" db="EMBL/GenBank/DDBJ databases">
        <title>Complete genome sequence of Campylobacter hominis ATCC BAA-381, a commensal isolated from the human gastrointestinal tract.</title>
        <authorList>
            <person name="Fouts D.E."/>
            <person name="Mongodin E.F."/>
            <person name="Puiu D."/>
            <person name="Sebastian Y."/>
            <person name="Miller W.G."/>
            <person name="Mandrell R.E."/>
            <person name="Nelson K.E."/>
        </authorList>
    </citation>
    <scope>NUCLEOTIDE SEQUENCE [LARGE SCALE GENOMIC DNA]</scope>
    <source>
        <strain evidence="2">ATCC BAA-381 / LMG 19568 / NCTC 13146 / CH001A</strain>
    </source>
</reference>
<name>A7I0E7_CAMHC</name>